<dbReference type="Pfam" id="PF00210">
    <property type="entry name" value="Ferritin"/>
    <property type="match status" value="1"/>
</dbReference>
<dbReference type="InterPro" id="IPR012347">
    <property type="entry name" value="Ferritin-like"/>
</dbReference>
<dbReference type="PRINTS" id="PR01346">
    <property type="entry name" value="HELNAPAPROT"/>
</dbReference>
<dbReference type="PIRSF" id="PIRSF005900">
    <property type="entry name" value="Dps"/>
    <property type="match status" value="1"/>
</dbReference>
<evidence type="ECO:0000313" key="4">
    <source>
        <dbReference type="EMBL" id="TWH73456.1"/>
    </source>
</evidence>
<reference evidence="4 5" key="1">
    <citation type="submission" date="2019-07" db="EMBL/GenBank/DDBJ databases">
        <title>R&amp;d 2014.</title>
        <authorList>
            <person name="Klenk H.-P."/>
        </authorList>
    </citation>
    <scope>NUCLEOTIDE SEQUENCE [LARGE SCALE GENOMIC DNA]</scope>
    <source>
        <strain evidence="4 5">DSM 45764</strain>
    </source>
</reference>
<dbReference type="GO" id="GO:0003677">
    <property type="term" value="F:DNA binding"/>
    <property type="evidence" value="ECO:0007669"/>
    <property type="project" value="UniProtKB-KW"/>
</dbReference>
<dbReference type="InterPro" id="IPR002177">
    <property type="entry name" value="DPS_DNA-bd"/>
</dbReference>
<gene>
    <name evidence="4" type="ORF">JD78_01979</name>
</gene>
<dbReference type="OrthoDB" id="9797687at2"/>
<evidence type="ECO:0000313" key="5">
    <source>
        <dbReference type="Proteomes" id="UP000321490"/>
    </source>
</evidence>
<dbReference type="CDD" id="cd01043">
    <property type="entry name" value="DPS"/>
    <property type="match status" value="1"/>
</dbReference>
<proteinExistence type="inferred from homology"/>
<dbReference type="SUPFAM" id="SSF47240">
    <property type="entry name" value="Ferritin-like"/>
    <property type="match status" value="1"/>
</dbReference>
<evidence type="ECO:0000259" key="3">
    <source>
        <dbReference type="Pfam" id="PF00210"/>
    </source>
</evidence>
<evidence type="ECO:0000256" key="2">
    <source>
        <dbReference type="RuleBase" id="RU003875"/>
    </source>
</evidence>
<dbReference type="EMBL" id="VLKF01000001">
    <property type="protein sequence ID" value="TWH73456.1"/>
    <property type="molecule type" value="Genomic_DNA"/>
</dbReference>
<name>A0A562IRK8_9ACTN</name>
<protein>
    <submittedName>
        <fullName evidence="4">Starvation-inducible DNA-binding protein</fullName>
    </submittedName>
</protein>
<dbReference type="GO" id="GO:0008199">
    <property type="term" value="F:ferric iron binding"/>
    <property type="evidence" value="ECO:0007669"/>
    <property type="project" value="InterPro"/>
</dbReference>
<dbReference type="InterPro" id="IPR009078">
    <property type="entry name" value="Ferritin-like_SF"/>
</dbReference>
<comment type="similarity">
    <text evidence="1 2">Belongs to the Dps family.</text>
</comment>
<dbReference type="PANTHER" id="PTHR42932">
    <property type="entry name" value="GENERAL STRESS PROTEIN 20U"/>
    <property type="match status" value="1"/>
</dbReference>
<dbReference type="PANTHER" id="PTHR42932:SF2">
    <property type="entry name" value="DNA PROTECTION DURING STARVATION PROTEIN 1"/>
    <property type="match status" value="1"/>
</dbReference>
<organism evidence="4 5">
    <name type="scientific">Modestobacter roseus</name>
    <dbReference type="NCBI Taxonomy" id="1181884"/>
    <lineage>
        <taxon>Bacteria</taxon>
        <taxon>Bacillati</taxon>
        <taxon>Actinomycetota</taxon>
        <taxon>Actinomycetes</taxon>
        <taxon>Geodermatophilales</taxon>
        <taxon>Geodermatophilaceae</taxon>
        <taxon>Modestobacter</taxon>
    </lineage>
</organism>
<dbReference type="RefSeq" id="WP_153355994.1">
    <property type="nucleotide sequence ID" value="NZ_JABGDC010000004.1"/>
</dbReference>
<evidence type="ECO:0000256" key="1">
    <source>
        <dbReference type="ARBA" id="ARBA00009497"/>
    </source>
</evidence>
<feature type="domain" description="Ferritin/DPS" evidence="3">
    <location>
        <begin position="18"/>
        <end position="151"/>
    </location>
</feature>
<keyword evidence="5" id="KW-1185">Reference proteome</keyword>
<sequence length="156" mass="17322">MAVIKSPLPEDVQKVAGEALQGAVVDLIDLSLVAKQVHWTLVGRNFRSIHLQLDDVVDTAREYQDTAAERAAAIGVLPDGRAQALRGTALPQPPVAWVHADDAIRYFVEVFEVVVSRMRERIAATEDDEVTQDLVIEITGALEKHWWMWQAEAAQD</sequence>
<accession>A0A562IRK8</accession>
<keyword evidence="4" id="KW-0238">DNA-binding</keyword>
<dbReference type="InterPro" id="IPR008331">
    <property type="entry name" value="Ferritin_DPS_dom"/>
</dbReference>
<dbReference type="Gene3D" id="1.20.1260.10">
    <property type="match status" value="1"/>
</dbReference>
<comment type="caution">
    <text evidence="4">The sequence shown here is derived from an EMBL/GenBank/DDBJ whole genome shotgun (WGS) entry which is preliminary data.</text>
</comment>
<dbReference type="AlphaFoldDB" id="A0A562IRK8"/>
<dbReference type="Proteomes" id="UP000321490">
    <property type="component" value="Unassembled WGS sequence"/>
</dbReference>